<evidence type="ECO:0000313" key="1">
    <source>
        <dbReference type="EMBL" id="KAH7677889.1"/>
    </source>
</evidence>
<gene>
    <name evidence="1" type="ORF">IHE45_07G113000</name>
</gene>
<sequence length="318" mass="36018">MTSPPDHSYPPLFRQIQPNPIRRSSEDEIGVHIPVIDLESLDDDALAAACRDWGLIRLENHGIPSDLSMKLENETARLLSLSFEEKESRFHGSPVSYFWGTPAMRSLRSVNWVEGLHIPMDQLRSDVDSSFSALRSLGAEYGEHMARIARKIFDAVARDLKLDSSQLWSYLDESHGILRVYRYPLCPDVANYFGMDAHTDSSVWSILNQDSVGGLQILHGNQWLHVPPVPGSIVVNVGDMLQAISNDKYKSVQHRVLANGDKERMSLCYFAFPREGGVVKSSNYRPFTYQDFNAQVQQDVKDFGFKVGLERFRIKSQS</sequence>
<keyword evidence="2" id="KW-1185">Reference proteome</keyword>
<dbReference type="EC" id="1.14.11.13" evidence="1"/>
<proteinExistence type="predicted"/>
<dbReference type="EMBL" id="CM037017">
    <property type="protein sequence ID" value="KAH7677889.1"/>
    <property type="molecule type" value="Genomic_DNA"/>
</dbReference>
<organism evidence="1 2">
    <name type="scientific">Dioscorea alata</name>
    <name type="common">Purple yam</name>
    <dbReference type="NCBI Taxonomy" id="55571"/>
    <lineage>
        <taxon>Eukaryota</taxon>
        <taxon>Viridiplantae</taxon>
        <taxon>Streptophyta</taxon>
        <taxon>Embryophyta</taxon>
        <taxon>Tracheophyta</taxon>
        <taxon>Spermatophyta</taxon>
        <taxon>Magnoliopsida</taxon>
        <taxon>Liliopsida</taxon>
        <taxon>Dioscoreales</taxon>
        <taxon>Dioscoreaceae</taxon>
        <taxon>Dioscorea</taxon>
    </lineage>
</organism>
<accession>A0ACB7VTV1</accession>
<dbReference type="Proteomes" id="UP000827976">
    <property type="component" value="Chromosome 7"/>
</dbReference>
<reference evidence="2" key="1">
    <citation type="journal article" date="2022" name="Nat. Commun.">
        <title>Chromosome evolution and the genetic basis of agronomically important traits in greater yam.</title>
        <authorList>
            <person name="Bredeson J.V."/>
            <person name="Lyons J.B."/>
            <person name="Oniyinde I.O."/>
            <person name="Okereke N.R."/>
            <person name="Kolade O."/>
            <person name="Nnabue I."/>
            <person name="Nwadili C.O."/>
            <person name="Hribova E."/>
            <person name="Parker M."/>
            <person name="Nwogha J."/>
            <person name="Shu S."/>
            <person name="Carlson J."/>
            <person name="Kariba R."/>
            <person name="Muthemba S."/>
            <person name="Knop K."/>
            <person name="Barton G.J."/>
            <person name="Sherwood A.V."/>
            <person name="Lopez-Montes A."/>
            <person name="Asiedu R."/>
            <person name="Jamnadass R."/>
            <person name="Muchugi A."/>
            <person name="Goodstein D."/>
            <person name="Egesi C.N."/>
            <person name="Featherston J."/>
            <person name="Asfaw A."/>
            <person name="Simpson G.G."/>
            <person name="Dolezel J."/>
            <person name="Hendre P.S."/>
            <person name="Van Deynze A."/>
            <person name="Kumar P.L."/>
            <person name="Obidiegwu J.E."/>
            <person name="Bhattacharjee R."/>
            <person name="Rokhsar D.S."/>
        </authorList>
    </citation>
    <scope>NUCLEOTIDE SEQUENCE [LARGE SCALE GENOMIC DNA]</scope>
    <source>
        <strain evidence="2">cv. TDa95/00328</strain>
    </source>
</reference>
<keyword evidence="1" id="KW-0560">Oxidoreductase</keyword>
<comment type="caution">
    <text evidence="1">The sequence shown here is derived from an EMBL/GenBank/DDBJ whole genome shotgun (WGS) entry which is preliminary data.</text>
</comment>
<evidence type="ECO:0000313" key="2">
    <source>
        <dbReference type="Proteomes" id="UP000827976"/>
    </source>
</evidence>
<name>A0ACB7VTV1_DIOAL</name>
<protein>
    <submittedName>
        <fullName evidence="1">Gibberellin 2-beta-dioxygenase protein</fullName>
        <ecNumber evidence="1">1.14.11.13</ecNumber>
    </submittedName>
</protein>